<keyword evidence="3" id="KW-0812">Transmembrane</keyword>
<keyword evidence="2" id="KW-1003">Cell membrane</keyword>
<proteinExistence type="predicted"/>
<protein>
    <submittedName>
        <fullName evidence="6">Membrane protein</fullName>
    </submittedName>
</protein>
<evidence type="ECO:0000256" key="3">
    <source>
        <dbReference type="ARBA" id="ARBA00022692"/>
    </source>
</evidence>
<dbReference type="Proteomes" id="UP000321361">
    <property type="component" value="Unassembled WGS sequence"/>
</dbReference>
<dbReference type="GO" id="GO:0005886">
    <property type="term" value="C:plasma membrane"/>
    <property type="evidence" value="ECO:0007669"/>
    <property type="project" value="UniProtKB-SubCell"/>
</dbReference>
<dbReference type="GeneID" id="77486924"/>
<comment type="subcellular location">
    <subcellularLocation>
        <location evidence="1">Cell membrane</location>
        <topology evidence="1">Multi-pass membrane protein</topology>
    </subcellularLocation>
</comment>
<accession>A0A249SHT6</accession>
<dbReference type="OrthoDB" id="1758221at2"/>
<organism evidence="6 7">
    <name type="scientific">Enterococcus thailandicus</name>
    <dbReference type="NCBI Taxonomy" id="417368"/>
    <lineage>
        <taxon>Bacteria</taxon>
        <taxon>Bacillati</taxon>
        <taxon>Bacillota</taxon>
        <taxon>Bacilli</taxon>
        <taxon>Lactobacillales</taxon>
        <taxon>Enterococcaceae</taxon>
        <taxon>Enterococcus</taxon>
    </lineage>
</organism>
<evidence type="ECO:0000256" key="4">
    <source>
        <dbReference type="ARBA" id="ARBA00022989"/>
    </source>
</evidence>
<name>A0A249SHT6_ENTTH</name>
<sequence>MKKLHLFTDLGGIILGAGIYGLAVTGINVPSKLADGGVTGIALLLNNLFGFAPSITSLVFNLPLLLISLFIFGKHAFLRTIVGTFALVFFLHLWESLHIQFAVGNLFINSLMTGLLSGIGCGLVFRFGGSTGGTDILYQAIEKYFHVKIGKSLFLVTFVILVVSLLYLDLRHFLYTLLSCSVLAYTLNKVKYVQLPDFFQSAKDSMVTLEETTTPFEELPEYQEPI</sequence>
<dbReference type="PANTHER" id="PTHR33545:SF10">
    <property type="entry name" value="UPF0750 MEMBRANE PROTEIN YPJC"/>
    <property type="match status" value="1"/>
</dbReference>
<comment type="caution">
    <text evidence="6">The sequence shown here is derived from an EMBL/GenBank/DDBJ whole genome shotgun (WGS) entry which is preliminary data.</text>
</comment>
<evidence type="ECO:0000256" key="5">
    <source>
        <dbReference type="ARBA" id="ARBA00023136"/>
    </source>
</evidence>
<dbReference type="InterPro" id="IPR051461">
    <property type="entry name" value="UPF0750_membrane"/>
</dbReference>
<evidence type="ECO:0000256" key="1">
    <source>
        <dbReference type="ARBA" id="ARBA00004651"/>
    </source>
</evidence>
<dbReference type="KEGG" id="eth:CK496_04655"/>
<evidence type="ECO:0000313" key="6">
    <source>
        <dbReference type="EMBL" id="GEK38246.1"/>
    </source>
</evidence>
<dbReference type="AlphaFoldDB" id="A0A249SHT6"/>
<keyword evidence="4" id="KW-1133">Transmembrane helix</keyword>
<evidence type="ECO:0000256" key="2">
    <source>
        <dbReference type="ARBA" id="ARBA00022475"/>
    </source>
</evidence>
<evidence type="ECO:0000313" key="7">
    <source>
        <dbReference type="Proteomes" id="UP000321361"/>
    </source>
</evidence>
<dbReference type="PANTHER" id="PTHR33545">
    <property type="entry name" value="UPF0750 MEMBRANE PROTEIN YITT-RELATED"/>
    <property type="match status" value="1"/>
</dbReference>
<dbReference type="EMBL" id="BJUG01000021">
    <property type="protein sequence ID" value="GEK38246.1"/>
    <property type="molecule type" value="Genomic_DNA"/>
</dbReference>
<dbReference type="RefSeq" id="WP_071869388.1">
    <property type="nucleotide sequence ID" value="NZ_BJUG01000021.1"/>
</dbReference>
<reference evidence="6 7" key="1">
    <citation type="submission" date="2019-07" db="EMBL/GenBank/DDBJ databases">
        <title>Whole genome shotgun sequence of Enterococcus thailandicus NBRC 101867.</title>
        <authorList>
            <person name="Hosoyama A."/>
            <person name="Uohara A."/>
            <person name="Ohji S."/>
            <person name="Ichikawa N."/>
        </authorList>
    </citation>
    <scope>NUCLEOTIDE SEQUENCE [LARGE SCALE GENOMIC DNA]</scope>
    <source>
        <strain evidence="6 7">NBRC 101867</strain>
    </source>
</reference>
<dbReference type="InterPro" id="IPR003740">
    <property type="entry name" value="YitT"/>
</dbReference>
<gene>
    <name evidence="6" type="ORF">ETH01_25330</name>
</gene>
<dbReference type="Pfam" id="PF02588">
    <property type="entry name" value="YitT_membrane"/>
    <property type="match status" value="1"/>
</dbReference>
<keyword evidence="5" id="KW-0472">Membrane</keyword>